<name>A0A813QN72_ADIRI</name>
<dbReference type="Gene3D" id="1.10.1170.10">
    <property type="entry name" value="Inhibitor Of Apoptosis Protein (2mihbC-IAP-1), Chain A"/>
    <property type="match status" value="2"/>
</dbReference>
<dbReference type="OrthoDB" id="774873at2759"/>
<evidence type="ECO:0000256" key="5">
    <source>
        <dbReference type="PROSITE-ProRule" id="PRU00175"/>
    </source>
</evidence>
<comment type="similarity">
    <text evidence="1">Belongs to the IAP family.</text>
</comment>
<dbReference type="FunFam" id="1.10.1170.10:FF:000002">
    <property type="entry name" value="Baculoviral IAP repeat containing 7"/>
    <property type="match status" value="1"/>
</dbReference>
<comment type="caution">
    <text evidence="8">The sequence shown here is derived from an EMBL/GenBank/DDBJ whole genome shotgun (WGS) entry which is preliminary data.</text>
</comment>
<dbReference type="Proteomes" id="UP000663828">
    <property type="component" value="Unassembled WGS sequence"/>
</dbReference>
<dbReference type="SMART" id="SM00238">
    <property type="entry name" value="BIR"/>
    <property type="match status" value="2"/>
</dbReference>
<dbReference type="GO" id="GO:0051726">
    <property type="term" value="P:regulation of cell cycle"/>
    <property type="evidence" value="ECO:0007669"/>
    <property type="project" value="TreeGrafter"/>
</dbReference>
<evidence type="ECO:0000256" key="4">
    <source>
        <dbReference type="ARBA" id="ARBA00022833"/>
    </source>
</evidence>
<protein>
    <recommendedName>
        <fullName evidence="7">RING-type domain-containing protein</fullName>
    </recommendedName>
</protein>
<sequence>MDNNEIERMDDDDDVQISVEDNGGIPHDEISVEATDDTLDISILPEPINQEDVQRRTFSHWPHRSPEFINQMIEAGFYGCNVGDRVICLECDLVVQCWRPHIDDPCDVHRRHSPNCKYVRSKLLGLITGPSSSPPPPPPPPPPMFVIVFSSTVNPALQIKNASHNMYLHQLEGMVPKQGQRPDYAEISKRVESFTRRSYQTSPSAQNFARAGFFYTGVKDIVTCFYCNGTLQNWGASDNAMIEHARWFPGCGYAHQLCGNDLHRAIQEAQRRQSETASNMYQLGNLASRSDASNLTINRLLTIPDESTLSRLVAARLDLSISCRLIDEGFKLSIIKRCWEDQLKIKEQDFVSVADIRIACSIVEKQTERIAGNKKSILILHDSMGQVQQNTAHFHQVLQRQSTQRNRTGSSNRLSETTVPSTTPSMTETTVNNEAVDAPRNTDESLNLCIICLSEEKRLAFIPCGHLVACVPCGYSLKTCPMCRANIDAFSQRIVIMTVDSSVLAQSTTLGTALSSISIDRLTNCSYMNLCFLYILLRFDNLNAVNCNQVP</sequence>
<dbReference type="SUPFAM" id="SSF57924">
    <property type="entry name" value="Inhibitor of apoptosis (IAP) repeat"/>
    <property type="match status" value="2"/>
</dbReference>
<dbReference type="GO" id="GO:0005737">
    <property type="term" value="C:cytoplasm"/>
    <property type="evidence" value="ECO:0007669"/>
    <property type="project" value="TreeGrafter"/>
</dbReference>
<dbReference type="EMBL" id="CAJNOR010000044">
    <property type="protein sequence ID" value="CAF0770298.1"/>
    <property type="molecule type" value="Genomic_DNA"/>
</dbReference>
<reference evidence="8" key="1">
    <citation type="submission" date="2021-02" db="EMBL/GenBank/DDBJ databases">
        <authorList>
            <person name="Nowell W R."/>
        </authorList>
    </citation>
    <scope>NUCLEOTIDE SEQUENCE</scope>
</reference>
<dbReference type="PROSITE" id="PS50143">
    <property type="entry name" value="BIR_REPEAT_2"/>
    <property type="match status" value="2"/>
</dbReference>
<keyword evidence="10" id="KW-1185">Reference proteome</keyword>
<organism evidence="8 10">
    <name type="scientific">Adineta ricciae</name>
    <name type="common">Rotifer</name>
    <dbReference type="NCBI Taxonomy" id="249248"/>
    <lineage>
        <taxon>Eukaryota</taxon>
        <taxon>Metazoa</taxon>
        <taxon>Spiralia</taxon>
        <taxon>Gnathifera</taxon>
        <taxon>Rotifera</taxon>
        <taxon>Eurotatoria</taxon>
        <taxon>Bdelloidea</taxon>
        <taxon>Adinetida</taxon>
        <taxon>Adinetidae</taxon>
        <taxon>Adineta</taxon>
    </lineage>
</organism>
<dbReference type="Gene3D" id="3.30.40.10">
    <property type="entry name" value="Zinc/RING finger domain, C3HC4 (zinc finger)"/>
    <property type="match status" value="1"/>
</dbReference>
<feature type="region of interest" description="Disordered" evidence="6">
    <location>
        <begin position="400"/>
        <end position="437"/>
    </location>
</feature>
<dbReference type="Pfam" id="PF13920">
    <property type="entry name" value="zf-C3HC4_3"/>
    <property type="match status" value="1"/>
</dbReference>
<evidence type="ECO:0000256" key="1">
    <source>
        <dbReference type="ARBA" id="ARBA00006672"/>
    </source>
</evidence>
<dbReference type="GO" id="GO:0008270">
    <property type="term" value="F:zinc ion binding"/>
    <property type="evidence" value="ECO:0007669"/>
    <property type="project" value="UniProtKB-KW"/>
</dbReference>
<feature type="compositionally biased region" description="Polar residues" evidence="6">
    <location>
        <begin position="400"/>
        <end position="433"/>
    </location>
</feature>
<evidence type="ECO:0000313" key="10">
    <source>
        <dbReference type="Proteomes" id="UP000663828"/>
    </source>
</evidence>
<keyword evidence="2" id="KW-0479">Metal-binding</keyword>
<dbReference type="InterPro" id="IPR050784">
    <property type="entry name" value="IAP"/>
</dbReference>
<gene>
    <name evidence="9" type="ORF">EDS130_LOCUS34946</name>
    <name evidence="8" type="ORF">XAT740_LOCUS1413</name>
</gene>
<dbReference type="PANTHER" id="PTHR10044:SF139">
    <property type="entry name" value="DEATH-ASSOCIATED INHIBITOR OF APOPTOSIS 2"/>
    <property type="match status" value="1"/>
</dbReference>
<dbReference type="InterPro" id="IPR013083">
    <property type="entry name" value="Znf_RING/FYVE/PHD"/>
</dbReference>
<accession>A0A813QN72</accession>
<evidence type="ECO:0000313" key="9">
    <source>
        <dbReference type="EMBL" id="CAF1381400.1"/>
    </source>
</evidence>
<evidence type="ECO:0000259" key="7">
    <source>
        <dbReference type="PROSITE" id="PS50089"/>
    </source>
</evidence>
<dbReference type="AlphaFoldDB" id="A0A813QN72"/>
<dbReference type="InterPro" id="IPR001841">
    <property type="entry name" value="Znf_RING"/>
</dbReference>
<dbReference type="PROSITE" id="PS50089">
    <property type="entry name" value="ZF_RING_2"/>
    <property type="match status" value="1"/>
</dbReference>
<keyword evidence="4" id="KW-0862">Zinc</keyword>
<evidence type="ECO:0000256" key="6">
    <source>
        <dbReference type="SAM" id="MobiDB-lite"/>
    </source>
</evidence>
<keyword evidence="3 5" id="KW-0863">Zinc-finger</keyword>
<dbReference type="InterPro" id="IPR001370">
    <property type="entry name" value="BIR_rpt"/>
</dbReference>
<dbReference type="Proteomes" id="UP000663852">
    <property type="component" value="Unassembled WGS sequence"/>
</dbReference>
<evidence type="ECO:0000313" key="8">
    <source>
        <dbReference type="EMBL" id="CAF0770298.1"/>
    </source>
</evidence>
<feature type="domain" description="RING-type" evidence="7">
    <location>
        <begin position="449"/>
        <end position="484"/>
    </location>
</feature>
<evidence type="ECO:0000256" key="3">
    <source>
        <dbReference type="ARBA" id="ARBA00022771"/>
    </source>
</evidence>
<dbReference type="EMBL" id="CAJNOJ010000300">
    <property type="protein sequence ID" value="CAF1381400.1"/>
    <property type="molecule type" value="Genomic_DNA"/>
</dbReference>
<dbReference type="PANTHER" id="PTHR10044">
    <property type="entry name" value="INHIBITOR OF APOPTOSIS"/>
    <property type="match status" value="1"/>
</dbReference>
<dbReference type="Pfam" id="PF00653">
    <property type="entry name" value="BIR"/>
    <property type="match status" value="2"/>
</dbReference>
<evidence type="ECO:0000256" key="2">
    <source>
        <dbReference type="ARBA" id="ARBA00022723"/>
    </source>
</evidence>
<dbReference type="CDD" id="cd00022">
    <property type="entry name" value="BIR"/>
    <property type="match status" value="2"/>
</dbReference>
<proteinExistence type="inferred from homology"/>
<dbReference type="GO" id="GO:0005634">
    <property type="term" value="C:nucleus"/>
    <property type="evidence" value="ECO:0007669"/>
    <property type="project" value="TreeGrafter"/>
</dbReference>